<keyword evidence="7 10" id="KW-1133">Transmembrane helix</keyword>
<evidence type="ECO:0000256" key="5">
    <source>
        <dbReference type="ARBA" id="ARBA00022741"/>
    </source>
</evidence>
<keyword evidence="6 12" id="KW-0067">ATP-binding</keyword>
<comment type="subcellular location">
    <subcellularLocation>
        <location evidence="1">Cell inner membrane</location>
        <topology evidence="1">Multi-pass membrane protein</topology>
    </subcellularLocation>
</comment>
<protein>
    <submittedName>
        <fullName evidence="12">ATP-binding cassette domain-containing protein</fullName>
    </submittedName>
</protein>
<evidence type="ECO:0000259" key="11">
    <source>
        <dbReference type="PROSITE" id="PS50893"/>
    </source>
</evidence>
<dbReference type="Pfam" id="PF02687">
    <property type="entry name" value="FtsX"/>
    <property type="match status" value="1"/>
</dbReference>
<organism evidence="12 13">
    <name type="scientific">Sinomonas terrae</name>
    <dbReference type="NCBI Taxonomy" id="2908838"/>
    <lineage>
        <taxon>Bacteria</taxon>
        <taxon>Bacillati</taxon>
        <taxon>Actinomycetota</taxon>
        <taxon>Actinomycetes</taxon>
        <taxon>Micrococcales</taxon>
        <taxon>Micrococcaceae</taxon>
        <taxon>Sinomonas</taxon>
    </lineage>
</organism>
<feature type="transmembrane region" description="Helical" evidence="10">
    <location>
        <begin position="568"/>
        <end position="601"/>
    </location>
</feature>
<feature type="domain" description="ABC transporter" evidence="11">
    <location>
        <begin position="1"/>
        <end position="235"/>
    </location>
</feature>
<feature type="transmembrane region" description="Helical" evidence="10">
    <location>
        <begin position="271"/>
        <end position="291"/>
    </location>
</feature>
<keyword evidence="4 10" id="KW-0812">Transmembrane</keyword>
<keyword evidence="8 10" id="KW-0472">Membrane</keyword>
<feature type="transmembrane region" description="Helical" evidence="10">
    <location>
        <begin position="613"/>
        <end position="636"/>
    </location>
</feature>
<sequence length="647" mass="68613">MQGVSRIYPSSDEPALRDVSLTICRGEYVALVGQSGSGKSTLLNMIGLLDTPSSGELLLFGENLKGMRQRRRDAIRSHSIGFVFQSSHVIGSESVIANAAIGLRVQGVPLVDRAGSALEALEFVGLEHKRRVLAKLLSGGERQRLAIARAISTRPLIVLADEPTGNLDPSSRERVIQYLRKLNSEGATVVIVTHDREVASQADRRIEIRDGRLVLDSLTPSGRNISEVREEGDQVRTLPSSTPARGQFLRSLSDDWSDAFNALSSRVLRTVTLILAFAIAIGGMTAAIGIGSTTSNAINNRLAIASQDRVSLSIYDGPSVLNSGFEELELGVQRISEVPRVVAASYLFSAVAADVRITHITPTEPEPDAPLTLHAASSSYFSDLDIETYPRNASSLLGNAELGPLAIISTKAAEELGISFRPEYGPAPGSSIWVEGALVPVVGIFRPTADSAELSSAVFVDPDSLRGVTRAELKVSVRTEKGFAAAVAKVASLAYAPGDPGKARVDVGADIQSIRQEVSSDLGALIALLSLVLMLLATITAASSMYLTVQSRSAEIALRRAIGSTRWLVCRTFILEGLIIGAIAGLAGGILGTATTIIVSLIQGWPPVLPSEMAWVSFVLGVITGVVSAIYPAWVASRKDPAIAIRD</sequence>
<evidence type="ECO:0000256" key="1">
    <source>
        <dbReference type="ARBA" id="ARBA00004429"/>
    </source>
</evidence>
<dbReference type="RefSeq" id="WP_241056349.1">
    <property type="nucleotide sequence ID" value="NZ_JAKZBV010000001.1"/>
</dbReference>
<dbReference type="InterPro" id="IPR003593">
    <property type="entry name" value="AAA+_ATPase"/>
</dbReference>
<proteinExistence type="inferred from homology"/>
<keyword evidence="3" id="KW-1003">Cell membrane</keyword>
<keyword evidence="13" id="KW-1185">Reference proteome</keyword>
<evidence type="ECO:0000256" key="2">
    <source>
        <dbReference type="ARBA" id="ARBA00022448"/>
    </source>
</evidence>
<evidence type="ECO:0000256" key="10">
    <source>
        <dbReference type="SAM" id="Phobius"/>
    </source>
</evidence>
<dbReference type="PANTHER" id="PTHR24220:SF86">
    <property type="entry name" value="ABC TRANSPORTER ABCH.1"/>
    <property type="match status" value="1"/>
</dbReference>
<dbReference type="Pfam" id="PF00005">
    <property type="entry name" value="ABC_tran"/>
    <property type="match status" value="1"/>
</dbReference>
<dbReference type="InterPro" id="IPR017871">
    <property type="entry name" value="ABC_transporter-like_CS"/>
</dbReference>
<keyword evidence="2" id="KW-0813">Transport</keyword>
<gene>
    <name evidence="12" type="ORF">L0M17_07455</name>
</gene>
<evidence type="ECO:0000256" key="7">
    <source>
        <dbReference type="ARBA" id="ARBA00022989"/>
    </source>
</evidence>
<dbReference type="SMART" id="SM00382">
    <property type="entry name" value="AAA"/>
    <property type="match status" value="1"/>
</dbReference>
<dbReference type="InterPro" id="IPR027417">
    <property type="entry name" value="P-loop_NTPase"/>
</dbReference>
<evidence type="ECO:0000256" key="6">
    <source>
        <dbReference type="ARBA" id="ARBA00022840"/>
    </source>
</evidence>
<reference evidence="12 13" key="1">
    <citation type="submission" date="2022-03" db="EMBL/GenBank/DDBJ databases">
        <title>Sinomonas sp. isolated from a soil.</title>
        <authorList>
            <person name="Han J."/>
            <person name="Kim D.-U."/>
        </authorList>
    </citation>
    <scope>NUCLEOTIDE SEQUENCE [LARGE SCALE GENOMIC DNA]</scope>
    <source>
        <strain evidence="12 13">5-5</strain>
    </source>
</reference>
<feature type="transmembrane region" description="Helical" evidence="10">
    <location>
        <begin position="522"/>
        <end position="547"/>
    </location>
</feature>
<name>A0ABS9TZG9_9MICC</name>
<dbReference type="PROSITE" id="PS00211">
    <property type="entry name" value="ABC_TRANSPORTER_1"/>
    <property type="match status" value="1"/>
</dbReference>
<dbReference type="PROSITE" id="PS50893">
    <property type="entry name" value="ABC_TRANSPORTER_2"/>
    <property type="match status" value="1"/>
</dbReference>
<dbReference type="InterPro" id="IPR003838">
    <property type="entry name" value="ABC3_permease_C"/>
</dbReference>
<dbReference type="InterPro" id="IPR003439">
    <property type="entry name" value="ABC_transporter-like_ATP-bd"/>
</dbReference>
<comment type="caution">
    <text evidence="12">The sequence shown here is derived from an EMBL/GenBank/DDBJ whole genome shotgun (WGS) entry which is preliminary data.</text>
</comment>
<dbReference type="CDD" id="cd03255">
    <property type="entry name" value="ABC_MJ0796_LolCDE_FtsE"/>
    <property type="match status" value="1"/>
</dbReference>
<accession>A0ABS9TZG9</accession>
<evidence type="ECO:0000256" key="8">
    <source>
        <dbReference type="ARBA" id="ARBA00023136"/>
    </source>
</evidence>
<keyword evidence="5" id="KW-0547">Nucleotide-binding</keyword>
<dbReference type="PANTHER" id="PTHR24220">
    <property type="entry name" value="IMPORT ATP-BINDING PROTEIN"/>
    <property type="match status" value="1"/>
</dbReference>
<evidence type="ECO:0000313" key="12">
    <source>
        <dbReference type="EMBL" id="MCH6469824.1"/>
    </source>
</evidence>
<comment type="similarity">
    <text evidence="9">Belongs to the ABC transporter superfamily. Macrolide exporter (TC 3.A.1.122) family.</text>
</comment>
<evidence type="ECO:0000256" key="9">
    <source>
        <dbReference type="ARBA" id="ARBA00038388"/>
    </source>
</evidence>
<dbReference type="Proteomes" id="UP001202922">
    <property type="component" value="Unassembled WGS sequence"/>
</dbReference>
<dbReference type="Gene3D" id="3.40.50.300">
    <property type="entry name" value="P-loop containing nucleotide triphosphate hydrolases"/>
    <property type="match status" value="1"/>
</dbReference>
<dbReference type="SUPFAM" id="SSF52540">
    <property type="entry name" value="P-loop containing nucleoside triphosphate hydrolases"/>
    <property type="match status" value="1"/>
</dbReference>
<dbReference type="EMBL" id="JAKZBV010000001">
    <property type="protein sequence ID" value="MCH6469824.1"/>
    <property type="molecule type" value="Genomic_DNA"/>
</dbReference>
<dbReference type="InterPro" id="IPR017911">
    <property type="entry name" value="MacB-like_ATP-bd"/>
</dbReference>
<dbReference type="InterPro" id="IPR015854">
    <property type="entry name" value="ABC_transpr_LolD-like"/>
</dbReference>
<evidence type="ECO:0000256" key="4">
    <source>
        <dbReference type="ARBA" id="ARBA00022692"/>
    </source>
</evidence>
<evidence type="ECO:0000256" key="3">
    <source>
        <dbReference type="ARBA" id="ARBA00022475"/>
    </source>
</evidence>
<evidence type="ECO:0000313" key="13">
    <source>
        <dbReference type="Proteomes" id="UP001202922"/>
    </source>
</evidence>
<dbReference type="GO" id="GO:0005524">
    <property type="term" value="F:ATP binding"/>
    <property type="evidence" value="ECO:0007669"/>
    <property type="project" value="UniProtKB-KW"/>
</dbReference>